<evidence type="ECO:0000313" key="3">
    <source>
        <dbReference type="Proteomes" id="UP000494115"/>
    </source>
</evidence>
<sequence>MELKLFKTFWGFDGGPADAAHLVRSAGFDGIEAPVPAAEAARQEFAAEIADAQLDFIAEITTAGSYVPERSATPDDHLRDFEAKIVWGKPLKPRFFNVMAGCDAWPAATQVDFFARAVEIAARHDVICSFETHRGRSFFNPWITRDVVRAVPALKLTCDFSHWVSVCERLLESEWDTILELAPHAHHLHGRVGYPQGPQVPHPAAPEYADCLASHQRMWEELWKAQIANGYTTTTMTPEFGPDGYLHTLPFTNAPVADLWEINTWMGQTERRHLATFLARRDTSRTAQVAA</sequence>
<dbReference type="InterPro" id="IPR013022">
    <property type="entry name" value="Xyl_isomerase-like_TIM-brl"/>
</dbReference>
<keyword evidence="3" id="KW-1185">Reference proteome</keyword>
<name>A0A6S7BXF9_9BURK</name>
<accession>A0A6S7BXF9</accession>
<dbReference type="AlphaFoldDB" id="A0A6S7BXF9"/>
<dbReference type="EMBL" id="CADIKM010000024">
    <property type="protein sequence ID" value="CAB3796751.1"/>
    <property type="molecule type" value="Genomic_DNA"/>
</dbReference>
<dbReference type="RefSeq" id="WP_175106679.1">
    <property type="nucleotide sequence ID" value="NZ_CADIKM010000024.1"/>
</dbReference>
<dbReference type="Pfam" id="PF01261">
    <property type="entry name" value="AP_endonuc_2"/>
    <property type="match status" value="1"/>
</dbReference>
<dbReference type="SUPFAM" id="SSF51658">
    <property type="entry name" value="Xylose isomerase-like"/>
    <property type="match status" value="1"/>
</dbReference>
<protein>
    <recommendedName>
        <fullName evidence="1">Xylose isomerase-like TIM barrel domain-containing protein</fullName>
    </recommendedName>
</protein>
<dbReference type="InterPro" id="IPR036237">
    <property type="entry name" value="Xyl_isomerase-like_sf"/>
</dbReference>
<reference evidence="2 3" key="1">
    <citation type="submission" date="2020-04" db="EMBL/GenBank/DDBJ databases">
        <authorList>
            <person name="De Canck E."/>
        </authorList>
    </citation>
    <scope>NUCLEOTIDE SEQUENCE [LARGE SCALE GENOMIC DNA]</scope>
    <source>
        <strain evidence="2 3">LMG 28138</strain>
    </source>
</reference>
<evidence type="ECO:0000259" key="1">
    <source>
        <dbReference type="Pfam" id="PF01261"/>
    </source>
</evidence>
<organism evidence="2 3">
    <name type="scientific">Pararobbsia alpina</name>
    <dbReference type="NCBI Taxonomy" id="621374"/>
    <lineage>
        <taxon>Bacteria</taxon>
        <taxon>Pseudomonadati</taxon>
        <taxon>Pseudomonadota</taxon>
        <taxon>Betaproteobacteria</taxon>
        <taxon>Burkholderiales</taxon>
        <taxon>Burkholderiaceae</taxon>
        <taxon>Pararobbsia</taxon>
    </lineage>
</organism>
<proteinExistence type="predicted"/>
<evidence type="ECO:0000313" key="2">
    <source>
        <dbReference type="EMBL" id="CAB3796751.1"/>
    </source>
</evidence>
<gene>
    <name evidence="2" type="ORF">LMG28138_04146</name>
</gene>
<dbReference type="Proteomes" id="UP000494115">
    <property type="component" value="Unassembled WGS sequence"/>
</dbReference>
<feature type="domain" description="Xylose isomerase-like TIM barrel" evidence="1">
    <location>
        <begin position="22"/>
        <end position="189"/>
    </location>
</feature>
<dbReference type="Gene3D" id="3.20.20.150">
    <property type="entry name" value="Divalent-metal-dependent TIM barrel enzymes"/>
    <property type="match status" value="1"/>
</dbReference>